<evidence type="ECO:0000256" key="9">
    <source>
        <dbReference type="ARBA" id="ARBA00012523"/>
    </source>
</evidence>
<comment type="catalytic activity">
    <reaction evidence="2">
        <text>adenosylcob(III)inamide phosphate + GTP + H(+) = adenosylcob(III)inamide-GDP + diphosphate</text>
        <dbReference type="Rhea" id="RHEA:22712"/>
        <dbReference type="ChEBI" id="CHEBI:15378"/>
        <dbReference type="ChEBI" id="CHEBI:33019"/>
        <dbReference type="ChEBI" id="CHEBI:37565"/>
        <dbReference type="ChEBI" id="CHEBI:58502"/>
        <dbReference type="ChEBI" id="CHEBI:60487"/>
        <dbReference type="EC" id="2.7.7.62"/>
    </reaction>
</comment>
<keyword evidence="21" id="KW-1185">Reference proteome</keyword>
<feature type="binding site" evidence="19">
    <location>
        <begin position="7"/>
        <end position="14"/>
    </location>
    <ligand>
        <name>GTP</name>
        <dbReference type="ChEBI" id="CHEBI:37565"/>
    </ligand>
</feature>
<feature type="active site" description="GMP-histidine intermediate" evidence="18">
    <location>
        <position position="48"/>
    </location>
</feature>
<comment type="catalytic activity">
    <reaction evidence="1">
        <text>adenosylcob(III)inamide + ATP = adenosylcob(III)inamide phosphate + ADP + H(+)</text>
        <dbReference type="Rhea" id="RHEA:15769"/>
        <dbReference type="ChEBI" id="CHEBI:2480"/>
        <dbReference type="ChEBI" id="CHEBI:15378"/>
        <dbReference type="ChEBI" id="CHEBI:30616"/>
        <dbReference type="ChEBI" id="CHEBI:58502"/>
        <dbReference type="ChEBI" id="CHEBI:456216"/>
        <dbReference type="EC" id="2.7.1.156"/>
    </reaction>
</comment>
<dbReference type="SUPFAM" id="SSF52540">
    <property type="entry name" value="P-loop containing nucleoside triphosphate hydrolases"/>
    <property type="match status" value="1"/>
</dbReference>
<dbReference type="RefSeq" id="WP_047262538.1">
    <property type="nucleotide sequence ID" value="NZ_CP011542.1"/>
</dbReference>
<feature type="binding site" evidence="19">
    <location>
        <position position="60"/>
    </location>
    <ligand>
        <name>GTP</name>
        <dbReference type="ChEBI" id="CHEBI:37565"/>
    </ligand>
</feature>
<evidence type="ECO:0000256" key="10">
    <source>
        <dbReference type="ARBA" id="ARBA00022573"/>
    </source>
</evidence>
<dbReference type="EC" id="2.7.1.156" evidence="8"/>
<evidence type="ECO:0000256" key="3">
    <source>
        <dbReference type="ARBA" id="ARBA00001522"/>
    </source>
</evidence>
<comment type="pathway">
    <text evidence="5">Cofactor biosynthesis; adenosylcobalamin biosynthesis; adenosylcobalamin from cob(II)yrinate a,c-diamide: step 6/7.</text>
</comment>
<name>A0A0G3H5U0_9CORY</name>
<sequence length="174" mass="19080">MRTLVLGGARSGKSAFAEKLVGTADCIYVATARPWPGDTDFDQRIAQHRRRRPPNWETEETTDAVTVLADPPQATVLVDDLGTWLTHTIDRRQAWELPRGTIAAEIDALVSTVAAFPADRDLIMVSPEVGMGIIPEHRAGRLFRDEIGALNAAIAKTCEQVAFVIAGQVLWLKH</sequence>
<evidence type="ECO:0000256" key="12">
    <source>
        <dbReference type="ARBA" id="ARBA00022741"/>
    </source>
</evidence>
<dbReference type="NCBIfam" id="NF004469">
    <property type="entry name" value="PRK05800.1"/>
    <property type="match status" value="1"/>
</dbReference>
<evidence type="ECO:0000256" key="7">
    <source>
        <dbReference type="ARBA" id="ARBA00007490"/>
    </source>
</evidence>
<organism evidence="20 21">
    <name type="scientific">Corynebacterium mustelae</name>
    <dbReference type="NCBI Taxonomy" id="571915"/>
    <lineage>
        <taxon>Bacteria</taxon>
        <taxon>Bacillati</taxon>
        <taxon>Actinomycetota</taxon>
        <taxon>Actinomycetes</taxon>
        <taxon>Mycobacteriales</taxon>
        <taxon>Corynebacteriaceae</taxon>
        <taxon>Corynebacterium</taxon>
    </lineage>
</organism>
<dbReference type="GO" id="GO:0009236">
    <property type="term" value="P:cobalamin biosynthetic process"/>
    <property type="evidence" value="ECO:0007669"/>
    <property type="project" value="UniProtKB-UniPathway"/>
</dbReference>
<evidence type="ECO:0000256" key="15">
    <source>
        <dbReference type="ARBA" id="ARBA00023134"/>
    </source>
</evidence>
<accession>A0A0G3H5U0</accession>
<dbReference type="PIRSF" id="PIRSF006135">
    <property type="entry name" value="CobU"/>
    <property type="match status" value="1"/>
</dbReference>
<evidence type="ECO:0000256" key="14">
    <source>
        <dbReference type="ARBA" id="ARBA00022840"/>
    </source>
</evidence>
<dbReference type="PATRIC" id="fig|571915.4.peg.2351"/>
<reference evidence="21" key="2">
    <citation type="submission" date="2015-05" db="EMBL/GenBank/DDBJ databases">
        <title>Complete genome sequence of Corynebacterium mustelae DSM 45274, isolated from various tissues of a male ferret with lethal sepsis.</title>
        <authorList>
            <person name="Ruckert C."/>
            <person name="Albersmeier A."/>
            <person name="Winkler A."/>
            <person name="Tauch A."/>
        </authorList>
    </citation>
    <scope>NUCLEOTIDE SEQUENCE [LARGE SCALE GENOMIC DNA]</scope>
    <source>
        <strain evidence="21">DSM 45274</strain>
    </source>
</reference>
<evidence type="ECO:0000256" key="11">
    <source>
        <dbReference type="ARBA" id="ARBA00022679"/>
    </source>
</evidence>
<feature type="binding site" evidence="19">
    <location>
        <position position="79"/>
    </location>
    <ligand>
        <name>GTP</name>
        <dbReference type="ChEBI" id="CHEBI:37565"/>
    </ligand>
</feature>
<evidence type="ECO:0000256" key="1">
    <source>
        <dbReference type="ARBA" id="ARBA00000312"/>
    </source>
</evidence>
<evidence type="ECO:0000256" key="5">
    <source>
        <dbReference type="ARBA" id="ARBA00004692"/>
    </source>
</evidence>
<dbReference type="AlphaFoldDB" id="A0A0G3H5U0"/>
<dbReference type="OrthoDB" id="9788370at2"/>
<dbReference type="Gene3D" id="3.40.50.300">
    <property type="entry name" value="P-loop containing nucleotide triphosphate hydrolases"/>
    <property type="match status" value="1"/>
</dbReference>
<dbReference type="UniPathway" id="UPA00148">
    <property type="reaction ID" value="UER00236"/>
</dbReference>
<dbReference type="InterPro" id="IPR027417">
    <property type="entry name" value="P-loop_NTPase"/>
</dbReference>
<gene>
    <name evidence="20" type="ORF">CMUST_11035</name>
</gene>
<evidence type="ECO:0000256" key="16">
    <source>
        <dbReference type="ARBA" id="ARBA00029570"/>
    </source>
</evidence>
<comment type="pathway">
    <text evidence="6">Cofactor biosynthesis; adenosylcobalamin biosynthesis; adenosylcobalamin from cob(II)yrinate a,c-diamide: step 5/7.</text>
</comment>
<evidence type="ECO:0000256" key="8">
    <source>
        <dbReference type="ARBA" id="ARBA00012016"/>
    </source>
</evidence>
<evidence type="ECO:0000256" key="17">
    <source>
        <dbReference type="ARBA" id="ARBA00030571"/>
    </source>
</evidence>
<keyword evidence="20" id="KW-0548">Nucleotidyltransferase</keyword>
<dbReference type="PANTHER" id="PTHR34848:SF1">
    <property type="entry name" value="BIFUNCTIONAL ADENOSYLCOBALAMIN BIOSYNTHESIS PROTEIN COBU"/>
    <property type="match status" value="1"/>
</dbReference>
<dbReference type="CDD" id="cd00544">
    <property type="entry name" value="CobU"/>
    <property type="match status" value="1"/>
</dbReference>
<comment type="similarity">
    <text evidence="7">Belongs to the CobU/CobP family.</text>
</comment>
<dbReference type="GO" id="GO:0005525">
    <property type="term" value="F:GTP binding"/>
    <property type="evidence" value="ECO:0007669"/>
    <property type="project" value="UniProtKB-KW"/>
</dbReference>
<feature type="binding site" evidence="19">
    <location>
        <begin position="49"/>
        <end position="52"/>
    </location>
    <ligand>
        <name>GTP</name>
        <dbReference type="ChEBI" id="CHEBI:37565"/>
    </ligand>
</feature>
<comment type="function">
    <text evidence="4">Catalyzes ATP-dependent phosphorylation of adenosylcobinamide and addition of GMP to adenosylcobinamide phosphate.</text>
</comment>
<reference evidence="20 21" key="1">
    <citation type="journal article" date="2015" name="Genome Announc.">
        <title>Complete Genome Sequence of the Type Strain Corynebacterium mustelae DSM 45274, Isolated from Various Tissues of a Male Ferret with Lethal Sepsis.</title>
        <authorList>
            <person name="Ruckert C."/>
            <person name="Eimer J."/>
            <person name="Winkler A."/>
            <person name="Tauch A."/>
        </authorList>
    </citation>
    <scope>NUCLEOTIDE SEQUENCE [LARGE SCALE GENOMIC DNA]</scope>
    <source>
        <strain evidence="20 21">DSM 45274</strain>
    </source>
</reference>
<dbReference type="GO" id="GO:0043752">
    <property type="term" value="F:adenosylcobinamide kinase activity"/>
    <property type="evidence" value="ECO:0007669"/>
    <property type="project" value="UniProtKB-EC"/>
</dbReference>
<keyword evidence="14" id="KW-0067">ATP-binding</keyword>
<keyword evidence="10" id="KW-0169">Cobalamin biosynthesis</keyword>
<evidence type="ECO:0000256" key="18">
    <source>
        <dbReference type="PIRSR" id="PIRSR006135-1"/>
    </source>
</evidence>
<feature type="binding site" evidence="19">
    <location>
        <begin position="30"/>
        <end position="32"/>
    </location>
    <ligand>
        <name>GTP</name>
        <dbReference type="ChEBI" id="CHEBI:37565"/>
    </ligand>
</feature>
<dbReference type="STRING" id="571915.CMUST_11035"/>
<keyword evidence="11 20" id="KW-0808">Transferase</keyword>
<dbReference type="KEGG" id="cmv:CMUST_11035"/>
<keyword evidence="15 19" id="KW-0342">GTP-binding</keyword>
<keyword evidence="13 20" id="KW-0418">Kinase</keyword>
<proteinExistence type="inferred from homology"/>
<dbReference type="Proteomes" id="UP000035199">
    <property type="component" value="Chromosome"/>
</dbReference>
<dbReference type="PANTHER" id="PTHR34848">
    <property type="match status" value="1"/>
</dbReference>
<evidence type="ECO:0000256" key="4">
    <source>
        <dbReference type="ARBA" id="ARBA00003889"/>
    </source>
</evidence>
<dbReference type="EMBL" id="CP011542">
    <property type="protein sequence ID" value="AKK06522.1"/>
    <property type="molecule type" value="Genomic_DNA"/>
</dbReference>
<dbReference type="EC" id="2.7.7.62" evidence="9"/>
<evidence type="ECO:0000256" key="19">
    <source>
        <dbReference type="PIRSR" id="PIRSR006135-2"/>
    </source>
</evidence>
<keyword evidence="12 19" id="KW-0547">Nucleotide-binding</keyword>
<dbReference type="InterPro" id="IPR003203">
    <property type="entry name" value="CobU/CobP"/>
</dbReference>
<evidence type="ECO:0000313" key="20">
    <source>
        <dbReference type="EMBL" id="AKK06522.1"/>
    </source>
</evidence>
<dbReference type="GO" id="GO:0005524">
    <property type="term" value="F:ATP binding"/>
    <property type="evidence" value="ECO:0007669"/>
    <property type="project" value="UniProtKB-KW"/>
</dbReference>
<evidence type="ECO:0000313" key="21">
    <source>
        <dbReference type="Proteomes" id="UP000035199"/>
    </source>
</evidence>
<protein>
    <recommendedName>
        <fullName evidence="16">Adenosylcobinamide kinase</fullName>
        <ecNumber evidence="8">2.7.1.156</ecNumber>
        <ecNumber evidence="9">2.7.7.62</ecNumber>
    </recommendedName>
    <alternativeName>
        <fullName evidence="17">Adenosylcobinamide-phosphate guanylyltransferase</fullName>
    </alternativeName>
</protein>
<evidence type="ECO:0000256" key="6">
    <source>
        <dbReference type="ARBA" id="ARBA00005159"/>
    </source>
</evidence>
<dbReference type="GO" id="GO:0008820">
    <property type="term" value="F:cobinamide phosphate guanylyltransferase activity"/>
    <property type="evidence" value="ECO:0007669"/>
    <property type="project" value="UniProtKB-EC"/>
</dbReference>
<dbReference type="Pfam" id="PF02283">
    <property type="entry name" value="CobU"/>
    <property type="match status" value="1"/>
</dbReference>
<comment type="catalytic activity">
    <reaction evidence="3">
        <text>adenosylcob(III)inamide + GTP = adenosylcob(III)inamide phosphate + GDP + H(+)</text>
        <dbReference type="Rhea" id="RHEA:15765"/>
        <dbReference type="ChEBI" id="CHEBI:2480"/>
        <dbReference type="ChEBI" id="CHEBI:15378"/>
        <dbReference type="ChEBI" id="CHEBI:37565"/>
        <dbReference type="ChEBI" id="CHEBI:58189"/>
        <dbReference type="ChEBI" id="CHEBI:58502"/>
        <dbReference type="EC" id="2.7.1.156"/>
    </reaction>
</comment>
<evidence type="ECO:0000256" key="13">
    <source>
        <dbReference type="ARBA" id="ARBA00022777"/>
    </source>
</evidence>
<evidence type="ECO:0000256" key="2">
    <source>
        <dbReference type="ARBA" id="ARBA00000711"/>
    </source>
</evidence>